<proteinExistence type="predicted"/>
<dbReference type="AlphaFoldDB" id="A0A9X1IF63"/>
<dbReference type="RefSeq" id="WP_226610020.1">
    <property type="nucleotide sequence ID" value="NZ_JAJAQI010000026.1"/>
</dbReference>
<keyword evidence="2" id="KW-1185">Reference proteome</keyword>
<accession>A0A9X1IF63</accession>
<sequence length="63" mass="6513">MAAAFAHGLAPLAAGADGHAVEICTADGLQTTVLEEDGKPPAFAPHFYPGEGRSRYLGTRIAF</sequence>
<dbReference type="EMBL" id="JAJAQI010000026">
    <property type="protein sequence ID" value="MCB4823377.1"/>
    <property type="molecule type" value="Genomic_DNA"/>
</dbReference>
<protein>
    <submittedName>
        <fullName evidence="1">Uncharacterized protein</fullName>
    </submittedName>
</protein>
<organism evidence="1 2">
    <name type="scientific">Roseicella aerolata</name>
    <dbReference type="NCBI Taxonomy" id="2883479"/>
    <lineage>
        <taxon>Bacteria</taxon>
        <taxon>Pseudomonadati</taxon>
        <taxon>Pseudomonadota</taxon>
        <taxon>Alphaproteobacteria</taxon>
        <taxon>Acetobacterales</taxon>
        <taxon>Roseomonadaceae</taxon>
        <taxon>Roseicella</taxon>
    </lineage>
</organism>
<gene>
    <name evidence="1" type="ORF">LHA35_16715</name>
</gene>
<comment type="caution">
    <text evidence="1">The sequence shown here is derived from an EMBL/GenBank/DDBJ whole genome shotgun (WGS) entry which is preliminary data.</text>
</comment>
<evidence type="ECO:0000313" key="1">
    <source>
        <dbReference type="EMBL" id="MCB4823377.1"/>
    </source>
</evidence>
<name>A0A9X1IF63_9PROT</name>
<dbReference type="Proteomes" id="UP001139311">
    <property type="component" value="Unassembled WGS sequence"/>
</dbReference>
<evidence type="ECO:0000313" key="2">
    <source>
        <dbReference type="Proteomes" id="UP001139311"/>
    </source>
</evidence>
<reference evidence="1" key="1">
    <citation type="submission" date="2021-10" db="EMBL/GenBank/DDBJ databases">
        <title>Roseicella aerolatum sp. nov., isolated from aerosols of e-waste dismantling site.</title>
        <authorList>
            <person name="Qin T."/>
        </authorList>
    </citation>
    <scope>NUCLEOTIDE SEQUENCE</scope>
    <source>
        <strain evidence="1">GB24</strain>
    </source>
</reference>